<evidence type="ECO:0000256" key="2">
    <source>
        <dbReference type="SAM" id="SignalP"/>
    </source>
</evidence>
<feature type="compositionally biased region" description="Basic and acidic residues" evidence="1">
    <location>
        <begin position="44"/>
        <end position="56"/>
    </location>
</feature>
<proteinExistence type="predicted"/>
<dbReference type="Proteomes" id="UP000553632">
    <property type="component" value="Unassembled WGS sequence"/>
</dbReference>
<evidence type="ECO:0000313" key="4">
    <source>
        <dbReference type="Proteomes" id="UP000553632"/>
    </source>
</evidence>
<organism evidence="3 4">
    <name type="scientific">Perkinsus olseni</name>
    <name type="common">Perkinsus atlanticus</name>
    <dbReference type="NCBI Taxonomy" id="32597"/>
    <lineage>
        <taxon>Eukaryota</taxon>
        <taxon>Sar</taxon>
        <taxon>Alveolata</taxon>
        <taxon>Perkinsozoa</taxon>
        <taxon>Perkinsea</taxon>
        <taxon>Perkinsida</taxon>
        <taxon>Perkinsidae</taxon>
        <taxon>Perkinsus</taxon>
    </lineage>
</organism>
<sequence length="332" mass="38141">MRLLCMVVAIWQILAARDVMLAADAAMIESTLPQRSPFTKQAHHTRDATGKSSRGGREKLDRCFWRYHMNNWGIWSCIVCRNECSKLRRDTHQCTCGHRLSQHEPGTRLAYCSMEGCLCQQFVLSAKRRRCSTCHHPWAECVCHRGPVALCSCGHDLSLRGHVAEFYWNSRRRQDQKRERARSTGANRRTKFNLNDNLAGGSPSKTETLLRSRMKEISARLNQPEAPSRGEDEMCLGAHKDKEIEDFLASIFPPGPGSIGSIMRDRMREHLRETVDTNHAPRYAEVKPRRRNRHRDGLYLLFPDYGHSIPSVQGPVYAYSEVLSILSYWMIL</sequence>
<feature type="compositionally biased region" description="Polar residues" evidence="1">
    <location>
        <begin position="184"/>
        <end position="196"/>
    </location>
</feature>
<dbReference type="EMBL" id="JABANO010004321">
    <property type="protein sequence ID" value="KAF4755366.1"/>
    <property type="molecule type" value="Genomic_DNA"/>
</dbReference>
<feature type="signal peptide" evidence="2">
    <location>
        <begin position="1"/>
        <end position="16"/>
    </location>
</feature>
<feature type="chain" id="PRO_5029592137" evidence="2">
    <location>
        <begin position="17"/>
        <end position="332"/>
    </location>
</feature>
<name>A0A7J6UE36_PEROL</name>
<feature type="region of interest" description="Disordered" evidence="1">
    <location>
        <begin position="174"/>
        <end position="205"/>
    </location>
</feature>
<feature type="region of interest" description="Disordered" evidence="1">
    <location>
        <begin position="37"/>
        <end position="56"/>
    </location>
</feature>
<keyword evidence="2" id="KW-0732">Signal</keyword>
<protein>
    <submittedName>
        <fullName evidence="3">Uncharacterized protein</fullName>
    </submittedName>
</protein>
<reference evidence="3 4" key="1">
    <citation type="submission" date="2020-04" db="EMBL/GenBank/DDBJ databases">
        <title>Perkinsus olseni comparative genomics.</title>
        <authorList>
            <person name="Bogema D.R."/>
        </authorList>
    </citation>
    <scope>NUCLEOTIDE SEQUENCE [LARGE SCALE GENOMIC DNA]</scope>
    <source>
        <strain evidence="3 4">ATCC PRA-207</strain>
    </source>
</reference>
<comment type="caution">
    <text evidence="3">The sequence shown here is derived from an EMBL/GenBank/DDBJ whole genome shotgun (WGS) entry which is preliminary data.</text>
</comment>
<dbReference type="AlphaFoldDB" id="A0A7J6UE36"/>
<gene>
    <name evidence="3" type="ORF">FOZ63_025524</name>
</gene>
<evidence type="ECO:0000256" key="1">
    <source>
        <dbReference type="SAM" id="MobiDB-lite"/>
    </source>
</evidence>
<accession>A0A7J6UE36</accession>
<evidence type="ECO:0000313" key="3">
    <source>
        <dbReference type="EMBL" id="KAF4755366.1"/>
    </source>
</evidence>
<keyword evidence="4" id="KW-1185">Reference proteome</keyword>